<dbReference type="GO" id="GO:0005085">
    <property type="term" value="F:guanyl-nucleotide exchange factor activity"/>
    <property type="evidence" value="ECO:0007669"/>
    <property type="project" value="UniProtKB-UniRule"/>
</dbReference>
<name>A0A9D5BTQ1_9LILI</name>
<evidence type="ECO:0000256" key="1">
    <source>
        <dbReference type="ARBA" id="ARBA00022658"/>
    </source>
</evidence>
<feature type="domain" description="PRONE" evidence="4">
    <location>
        <begin position="45"/>
        <end position="480"/>
    </location>
</feature>
<dbReference type="Proteomes" id="UP001085076">
    <property type="component" value="Unassembled WGS sequence"/>
</dbReference>
<keyword evidence="1 2" id="KW-0344">Guanine-nucleotide releasing factor</keyword>
<dbReference type="FunFam" id="1.20.58.1310:FF:000002">
    <property type="entry name" value="Rop guanine nucleotide exchange factor 2"/>
    <property type="match status" value="1"/>
</dbReference>
<dbReference type="PANTHER" id="PTHR33101">
    <property type="entry name" value="ROP GUANINE NUCLEOTIDE EXCHANGE FACTOR 1"/>
    <property type="match status" value="1"/>
</dbReference>
<reference evidence="5 6" key="1">
    <citation type="journal article" date="2022" name="Hortic Res">
        <title>The genome of Dioscorea zingiberensis sheds light on the biosynthesis, origin and evolution of the medicinally important diosgenin saponins.</title>
        <authorList>
            <person name="Li Y."/>
            <person name="Tan C."/>
            <person name="Li Z."/>
            <person name="Guo J."/>
            <person name="Li S."/>
            <person name="Chen X."/>
            <person name="Wang C."/>
            <person name="Dai X."/>
            <person name="Yang H."/>
            <person name="Song W."/>
            <person name="Hou L."/>
            <person name="Xu J."/>
            <person name="Tong Z."/>
            <person name="Xu A."/>
            <person name="Yuan X."/>
            <person name="Wang W."/>
            <person name="Yang Q."/>
            <person name="Chen L."/>
            <person name="Sun Z."/>
            <person name="Wang K."/>
            <person name="Pan B."/>
            <person name="Chen J."/>
            <person name="Bao Y."/>
            <person name="Liu F."/>
            <person name="Qi X."/>
            <person name="Gang D.R."/>
            <person name="Wen J."/>
            <person name="Li J."/>
        </authorList>
    </citation>
    <scope>NUCLEOTIDE SEQUENCE [LARGE SCALE GENOMIC DNA]</scope>
    <source>
        <strain evidence="5">Dzin_1.0</strain>
    </source>
</reference>
<gene>
    <name evidence="5" type="ORF">J5N97_001485</name>
</gene>
<dbReference type="OrthoDB" id="1053009at2759"/>
<evidence type="ECO:0000256" key="3">
    <source>
        <dbReference type="SAM" id="MobiDB-lite"/>
    </source>
</evidence>
<protein>
    <recommendedName>
        <fullName evidence="4">PRONE domain-containing protein</fullName>
    </recommendedName>
</protein>
<organism evidence="5 6">
    <name type="scientific">Dioscorea zingiberensis</name>
    <dbReference type="NCBI Taxonomy" id="325984"/>
    <lineage>
        <taxon>Eukaryota</taxon>
        <taxon>Viridiplantae</taxon>
        <taxon>Streptophyta</taxon>
        <taxon>Embryophyta</taxon>
        <taxon>Tracheophyta</taxon>
        <taxon>Spermatophyta</taxon>
        <taxon>Magnoliopsida</taxon>
        <taxon>Liliopsida</taxon>
        <taxon>Dioscoreales</taxon>
        <taxon>Dioscoreaceae</taxon>
        <taxon>Dioscorea</taxon>
    </lineage>
</organism>
<feature type="region of interest" description="Disordered" evidence="3">
    <location>
        <begin position="416"/>
        <end position="444"/>
    </location>
</feature>
<dbReference type="EMBL" id="JAGGNH010000068">
    <property type="protein sequence ID" value="KAJ0960609.1"/>
    <property type="molecule type" value="Genomic_DNA"/>
</dbReference>
<dbReference type="AlphaFoldDB" id="A0A9D5BTQ1"/>
<evidence type="ECO:0000256" key="2">
    <source>
        <dbReference type="PROSITE-ProRule" id="PRU00663"/>
    </source>
</evidence>
<keyword evidence="6" id="KW-1185">Reference proteome</keyword>
<dbReference type="InterPro" id="IPR005512">
    <property type="entry name" value="PRONE_dom"/>
</dbReference>
<dbReference type="Gene3D" id="1.20.58.1310">
    <property type="entry name" value="PRONE domain, subdomain 2"/>
    <property type="match status" value="1"/>
</dbReference>
<comment type="caution">
    <text evidence="5">The sequence shown here is derived from an EMBL/GenBank/DDBJ whole genome shotgun (WGS) entry which is preliminary data.</text>
</comment>
<dbReference type="InterPro" id="IPR038937">
    <property type="entry name" value="RopGEF"/>
</dbReference>
<dbReference type="PROSITE" id="PS51334">
    <property type="entry name" value="PRONE"/>
    <property type="match status" value="1"/>
</dbReference>
<accession>A0A9D5BTQ1</accession>
<evidence type="ECO:0000313" key="6">
    <source>
        <dbReference type="Proteomes" id="UP001085076"/>
    </source>
</evidence>
<evidence type="ECO:0000313" key="5">
    <source>
        <dbReference type="EMBL" id="KAJ0960609.1"/>
    </source>
</evidence>
<feature type="region of interest" description="Disordered" evidence="3">
    <location>
        <begin position="1"/>
        <end position="38"/>
    </location>
</feature>
<dbReference type="PANTHER" id="PTHR33101:SF6">
    <property type="entry name" value="ROP GUANINE NUCLEOTIDE EXCHANGE FACTOR 1"/>
    <property type="match status" value="1"/>
</dbReference>
<dbReference type="Gene3D" id="1.20.58.2010">
    <property type="entry name" value="PRONE domain, subdomain 1"/>
    <property type="match status" value="1"/>
</dbReference>
<sequence length="480" mass="52844">MESPEDVSDRRSDPCGSNSPSADVSESESAASSSSHAFLPAAEASTSVASSPNEVEMMKERFAKLLLGEDMSGGGKGVCTALAISNAVTNLSATVFGELWRLEPLALQKKSMWRREIDWLLCVSDYIVELIPSSQEFPGGGTYEVMVSHPRSDIYMNLPALKKLDAMLLAMLDGFRDTEFWYDDRGILAADEEEDSSGAYPSSSFGETFFEAGGEMVAPCPRIPANGLSGTVRKRLQQCRGCRESDTQGSYMAINNGKSCLGEMIYRYITAEQFSPECLLDCLDLSTEHHTLEIANRIEAALHVWRLKDWKRHSHESREKKSSWSRKVKDLVTVRERSQFLAHRAECLLQSLRLRYPGLPQSALDTNKIQYNKKCAASEAVSLFNPEGIGGLPIQKRISPSPFSLKKSPYTSPFVTPTFCSSTPSSPRRAQPSPSKDSLLGQQDGKLGKLISSDLEMVWSYTGKLSAGKDAGDASERDRV</sequence>
<dbReference type="Pfam" id="PF03759">
    <property type="entry name" value="PRONE"/>
    <property type="match status" value="1"/>
</dbReference>
<evidence type="ECO:0000259" key="4">
    <source>
        <dbReference type="PROSITE" id="PS51334"/>
    </source>
</evidence>
<feature type="compositionally biased region" description="Low complexity" evidence="3">
    <location>
        <begin position="17"/>
        <end position="38"/>
    </location>
</feature>
<proteinExistence type="predicted"/>